<keyword evidence="3" id="KW-0805">Transcription regulation</keyword>
<proteinExistence type="predicted"/>
<dbReference type="PRINTS" id="PR00024">
    <property type="entry name" value="HOMEOBOX"/>
</dbReference>
<dbReference type="InterPro" id="IPR042634">
    <property type="entry name" value="MOX-1/MOX-2"/>
</dbReference>
<evidence type="ECO:0000256" key="6">
    <source>
        <dbReference type="ARBA" id="ARBA00023159"/>
    </source>
</evidence>
<evidence type="ECO:0000256" key="8">
    <source>
        <dbReference type="ARBA" id="ARBA00023242"/>
    </source>
</evidence>
<dbReference type="SUPFAM" id="SSF46689">
    <property type="entry name" value="Homeodomain-like"/>
    <property type="match status" value="1"/>
</dbReference>
<organism evidence="13 14">
    <name type="scientific">Henosepilachna vigintioctopunctata</name>
    <dbReference type="NCBI Taxonomy" id="420089"/>
    <lineage>
        <taxon>Eukaryota</taxon>
        <taxon>Metazoa</taxon>
        <taxon>Ecdysozoa</taxon>
        <taxon>Arthropoda</taxon>
        <taxon>Hexapoda</taxon>
        <taxon>Insecta</taxon>
        <taxon>Pterygota</taxon>
        <taxon>Neoptera</taxon>
        <taxon>Endopterygota</taxon>
        <taxon>Coleoptera</taxon>
        <taxon>Polyphaga</taxon>
        <taxon>Cucujiformia</taxon>
        <taxon>Coccinelloidea</taxon>
        <taxon>Coccinellidae</taxon>
        <taxon>Epilachninae</taxon>
        <taxon>Epilachnini</taxon>
        <taxon>Henosepilachna</taxon>
    </lineage>
</organism>
<dbReference type="AlphaFoldDB" id="A0AAW1TWV5"/>
<keyword evidence="5 9" id="KW-0371">Homeobox</keyword>
<sequence length="244" mass="28903">MQVNCYSNRSGEMNSEYRKNCPPTSPCLPKSNPSNNEQYAVNGANYYAPCIFENLSVYEHARFYDDSATYNEPGIIWNVRDFHLNFYKNFHQVQEGSVEENVDFQNESDEVDSNESTNIWKFGQQCTEGQRIENRCCLDEEMENASSFLGRCHDTQDDCNKPRKERTAFTKLQIKELEEEFNHSNYLTRLRRYEIAVALDLTERQVKVWFQNRRMKWKRSKLSDKCSNGKTRRKVKEPESYKIN</sequence>
<evidence type="ECO:0000256" key="2">
    <source>
        <dbReference type="ARBA" id="ARBA00022473"/>
    </source>
</evidence>
<dbReference type="InterPro" id="IPR001356">
    <property type="entry name" value="HD"/>
</dbReference>
<dbReference type="GO" id="GO:0000981">
    <property type="term" value="F:DNA-binding transcription factor activity, RNA polymerase II-specific"/>
    <property type="evidence" value="ECO:0007669"/>
    <property type="project" value="InterPro"/>
</dbReference>
<dbReference type="InterPro" id="IPR009057">
    <property type="entry name" value="Homeodomain-like_sf"/>
</dbReference>
<dbReference type="PROSITE" id="PS00027">
    <property type="entry name" value="HOMEOBOX_1"/>
    <property type="match status" value="1"/>
</dbReference>
<keyword evidence="14" id="KW-1185">Reference proteome</keyword>
<dbReference type="InterPro" id="IPR020479">
    <property type="entry name" value="HD_metazoa"/>
</dbReference>
<evidence type="ECO:0000256" key="11">
    <source>
        <dbReference type="SAM" id="MobiDB-lite"/>
    </source>
</evidence>
<dbReference type="SMART" id="SM00389">
    <property type="entry name" value="HOX"/>
    <property type="match status" value="1"/>
</dbReference>
<feature type="domain" description="Homeobox" evidence="12">
    <location>
        <begin position="160"/>
        <end position="220"/>
    </location>
</feature>
<dbReference type="Pfam" id="PF00046">
    <property type="entry name" value="Homeodomain"/>
    <property type="match status" value="1"/>
</dbReference>
<dbReference type="GO" id="GO:0005634">
    <property type="term" value="C:nucleus"/>
    <property type="evidence" value="ECO:0007669"/>
    <property type="project" value="UniProtKB-SubCell"/>
</dbReference>
<evidence type="ECO:0000256" key="4">
    <source>
        <dbReference type="ARBA" id="ARBA00023125"/>
    </source>
</evidence>
<keyword evidence="7" id="KW-0804">Transcription</keyword>
<dbReference type="EMBL" id="JARQZJ010000035">
    <property type="protein sequence ID" value="KAK9876071.1"/>
    <property type="molecule type" value="Genomic_DNA"/>
</dbReference>
<evidence type="ECO:0000313" key="13">
    <source>
        <dbReference type="EMBL" id="KAK9876071.1"/>
    </source>
</evidence>
<evidence type="ECO:0000256" key="3">
    <source>
        <dbReference type="ARBA" id="ARBA00023015"/>
    </source>
</evidence>
<name>A0AAW1TWV5_9CUCU</name>
<gene>
    <name evidence="13" type="ORF">WA026_011181</name>
</gene>
<dbReference type="PANTHER" id="PTHR24328">
    <property type="entry name" value="HOMEOBOX PROTEIN MOX"/>
    <property type="match status" value="1"/>
</dbReference>
<keyword evidence="8 9" id="KW-0539">Nucleus</keyword>
<dbReference type="Gene3D" id="1.10.10.60">
    <property type="entry name" value="Homeodomain-like"/>
    <property type="match status" value="1"/>
</dbReference>
<dbReference type="CDD" id="cd00086">
    <property type="entry name" value="homeodomain"/>
    <property type="match status" value="1"/>
</dbReference>
<keyword evidence="4 9" id="KW-0238">DNA-binding</keyword>
<dbReference type="InterPro" id="IPR017970">
    <property type="entry name" value="Homeobox_CS"/>
</dbReference>
<evidence type="ECO:0000256" key="1">
    <source>
        <dbReference type="ARBA" id="ARBA00004123"/>
    </source>
</evidence>
<evidence type="ECO:0000259" key="12">
    <source>
        <dbReference type="PROSITE" id="PS50071"/>
    </source>
</evidence>
<comment type="caution">
    <text evidence="13">The sequence shown here is derived from an EMBL/GenBank/DDBJ whole genome shotgun (WGS) entry which is preliminary data.</text>
</comment>
<evidence type="ECO:0000256" key="7">
    <source>
        <dbReference type="ARBA" id="ARBA00023163"/>
    </source>
</evidence>
<evidence type="ECO:0000256" key="5">
    <source>
        <dbReference type="ARBA" id="ARBA00023155"/>
    </source>
</evidence>
<evidence type="ECO:0000256" key="10">
    <source>
        <dbReference type="RuleBase" id="RU000682"/>
    </source>
</evidence>
<evidence type="ECO:0000313" key="14">
    <source>
        <dbReference type="Proteomes" id="UP001431783"/>
    </source>
</evidence>
<dbReference type="GO" id="GO:0000978">
    <property type="term" value="F:RNA polymerase II cis-regulatory region sequence-specific DNA binding"/>
    <property type="evidence" value="ECO:0007669"/>
    <property type="project" value="TreeGrafter"/>
</dbReference>
<feature type="DNA-binding region" description="Homeobox" evidence="9">
    <location>
        <begin position="162"/>
        <end position="221"/>
    </location>
</feature>
<evidence type="ECO:0000256" key="9">
    <source>
        <dbReference type="PROSITE-ProRule" id="PRU00108"/>
    </source>
</evidence>
<dbReference type="Proteomes" id="UP001431783">
    <property type="component" value="Unassembled WGS sequence"/>
</dbReference>
<feature type="region of interest" description="Disordered" evidence="11">
    <location>
        <begin position="221"/>
        <end position="244"/>
    </location>
</feature>
<reference evidence="13 14" key="1">
    <citation type="submission" date="2023-03" db="EMBL/GenBank/DDBJ databases">
        <title>Genome insight into feeding habits of ladybird beetles.</title>
        <authorList>
            <person name="Li H.-S."/>
            <person name="Huang Y.-H."/>
            <person name="Pang H."/>
        </authorList>
    </citation>
    <scope>NUCLEOTIDE SEQUENCE [LARGE SCALE GENOMIC DNA]</scope>
    <source>
        <strain evidence="13">SYSU_2023b</strain>
        <tissue evidence="13">Whole body</tissue>
    </source>
</reference>
<dbReference type="PANTHER" id="PTHR24328:SF7">
    <property type="entry name" value="BUTTONLESS"/>
    <property type="match status" value="1"/>
</dbReference>
<comment type="subcellular location">
    <subcellularLocation>
        <location evidence="1 9 10">Nucleus</location>
    </subcellularLocation>
</comment>
<dbReference type="PROSITE" id="PS50071">
    <property type="entry name" value="HOMEOBOX_2"/>
    <property type="match status" value="1"/>
</dbReference>
<dbReference type="GO" id="GO:0045944">
    <property type="term" value="P:positive regulation of transcription by RNA polymerase II"/>
    <property type="evidence" value="ECO:0007669"/>
    <property type="project" value="InterPro"/>
</dbReference>
<protein>
    <recommendedName>
        <fullName evidence="12">Homeobox domain-containing protein</fullName>
    </recommendedName>
</protein>
<accession>A0AAW1TWV5</accession>
<keyword evidence="2" id="KW-0217">Developmental protein</keyword>
<keyword evidence="6" id="KW-0010">Activator</keyword>